<dbReference type="OrthoDB" id="5427304at2759"/>
<reference evidence="1 2" key="1">
    <citation type="journal article" date="2013" name="PLoS Genet.">
        <title>The genome and development-dependent transcriptomes of Pyronema confluens: a window into fungal evolution.</title>
        <authorList>
            <person name="Traeger S."/>
            <person name="Altegoer F."/>
            <person name="Freitag M."/>
            <person name="Gabaldon T."/>
            <person name="Kempken F."/>
            <person name="Kumar A."/>
            <person name="Marcet-Houben M."/>
            <person name="Poggeler S."/>
            <person name="Stajich J.E."/>
            <person name="Nowrousian M."/>
        </authorList>
    </citation>
    <scope>NUCLEOTIDE SEQUENCE [LARGE SCALE GENOMIC DNA]</scope>
    <source>
        <strain evidence="2">CBS 100304</strain>
        <tissue evidence="1">Vegetative mycelium</tissue>
    </source>
</reference>
<evidence type="ECO:0000313" key="1">
    <source>
        <dbReference type="EMBL" id="CCX13654.1"/>
    </source>
</evidence>
<gene>
    <name evidence="1" type="ORF">PCON_13247</name>
</gene>
<proteinExistence type="predicted"/>
<name>U4LFA0_PYROM</name>
<accession>U4LFA0</accession>
<dbReference type="EMBL" id="HF935887">
    <property type="protein sequence ID" value="CCX13654.1"/>
    <property type="molecule type" value="Genomic_DNA"/>
</dbReference>
<dbReference type="AlphaFoldDB" id="U4LFA0"/>
<evidence type="ECO:0000313" key="2">
    <source>
        <dbReference type="Proteomes" id="UP000018144"/>
    </source>
</evidence>
<dbReference type="Proteomes" id="UP000018144">
    <property type="component" value="Unassembled WGS sequence"/>
</dbReference>
<sequence>MLRGREQFSLETVLNSIQPNISFAQLLDCSLKLRAQLAHLLRSSVVKVKVANVKHTAPTVTTLADPETQNVECMYVRAWIGENRIGTTLVDGGAMINLGKVDVLRANNIPMFTVPNFGIRMADDSIHPLK</sequence>
<protein>
    <submittedName>
        <fullName evidence="1">Uncharacterized protein</fullName>
    </submittedName>
</protein>
<keyword evidence="2" id="KW-1185">Reference proteome</keyword>
<organism evidence="1 2">
    <name type="scientific">Pyronema omphalodes (strain CBS 100304)</name>
    <name type="common">Pyronema confluens</name>
    <dbReference type="NCBI Taxonomy" id="1076935"/>
    <lineage>
        <taxon>Eukaryota</taxon>
        <taxon>Fungi</taxon>
        <taxon>Dikarya</taxon>
        <taxon>Ascomycota</taxon>
        <taxon>Pezizomycotina</taxon>
        <taxon>Pezizomycetes</taxon>
        <taxon>Pezizales</taxon>
        <taxon>Pyronemataceae</taxon>
        <taxon>Pyronema</taxon>
    </lineage>
</organism>